<dbReference type="SUPFAM" id="SSF53098">
    <property type="entry name" value="Ribonuclease H-like"/>
    <property type="match status" value="1"/>
</dbReference>
<dbReference type="Proteomes" id="UP000007819">
    <property type="component" value="Chromosome A1"/>
</dbReference>
<dbReference type="GeneID" id="103309114"/>
<reference evidence="3" key="1">
    <citation type="submission" date="2010-06" db="EMBL/GenBank/DDBJ databases">
        <authorList>
            <person name="Jiang H."/>
            <person name="Abraham K."/>
            <person name="Ali S."/>
            <person name="Alsbrooks S.L."/>
            <person name="Anim B.N."/>
            <person name="Anosike U.S."/>
            <person name="Attaway T."/>
            <person name="Bandaranaike D.P."/>
            <person name="Battles P.K."/>
            <person name="Bell S.N."/>
            <person name="Bell A.V."/>
            <person name="Beltran B."/>
            <person name="Bickham C."/>
            <person name="Bustamante Y."/>
            <person name="Caleb T."/>
            <person name="Canada A."/>
            <person name="Cardenas V."/>
            <person name="Carter K."/>
            <person name="Chacko J."/>
            <person name="Chandrabose M.N."/>
            <person name="Chavez D."/>
            <person name="Chavez A."/>
            <person name="Chen L."/>
            <person name="Chu H.-S."/>
            <person name="Claassen K.J."/>
            <person name="Cockrell R."/>
            <person name="Collins M."/>
            <person name="Cooper J.A."/>
            <person name="Cree A."/>
            <person name="Curry S.M."/>
            <person name="Da Y."/>
            <person name="Dao M.D."/>
            <person name="Das B."/>
            <person name="Davila M.-L."/>
            <person name="Davy-Carroll L."/>
            <person name="Denson S."/>
            <person name="Dinh H."/>
            <person name="Ebong V.E."/>
            <person name="Edwards J.R."/>
            <person name="Egan A."/>
            <person name="El-Daye J."/>
            <person name="Escobedo L."/>
            <person name="Fernandez S."/>
            <person name="Fernando P.R."/>
            <person name="Flagg N."/>
            <person name="Forbes L.D."/>
            <person name="Fowler R.G."/>
            <person name="Fu Q."/>
            <person name="Gabisi R.A."/>
            <person name="Ganer J."/>
            <person name="Garbino Pronczuk A."/>
            <person name="Garcia R.M."/>
            <person name="Garner T."/>
            <person name="Garrett T.E."/>
            <person name="Gonzalez D.A."/>
            <person name="Hamid H."/>
            <person name="Hawkins E.S."/>
            <person name="Hirani K."/>
            <person name="Hogues M.E."/>
            <person name="Hollins B."/>
            <person name="Hsiao C.-H."/>
            <person name="Jabil R."/>
            <person name="James M.L."/>
            <person name="Jhangiani S.N."/>
            <person name="Johnson B."/>
            <person name="Johnson Q."/>
            <person name="Joshi V."/>
            <person name="Kalu J.B."/>
            <person name="Kam C."/>
            <person name="Kashfia A."/>
            <person name="Keebler J."/>
            <person name="Kisamo H."/>
            <person name="Kovar C.L."/>
            <person name="Lago L.A."/>
            <person name="Lai C.-Y."/>
            <person name="Laidlaw J."/>
            <person name="Lara F."/>
            <person name="Le T.-K."/>
            <person name="Lee S.L."/>
            <person name="Legall F.H."/>
            <person name="Lemon S.J."/>
            <person name="Lewis L.R."/>
            <person name="Li B."/>
            <person name="Liu Y."/>
            <person name="Liu Y.-S."/>
            <person name="Lopez J."/>
            <person name="Lozado R.J."/>
            <person name="Lu J."/>
            <person name="Madu R.C."/>
            <person name="Maheshwari M."/>
            <person name="Maheshwari R."/>
            <person name="Malloy K."/>
            <person name="Martinez E."/>
            <person name="Mathew T."/>
            <person name="Mercado I.C."/>
            <person name="Mercado C."/>
            <person name="Meyer B."/>
            <person name="Montgomery K."/>
            <person name="Morgan M.B."/>
            <person name="Munidasa M."/>
            <person name="Nazareth L.V."/>
            <person name="Nelson J."/>
            <person name="Ng B.M."/>
            <person name="Nguyen N.B."/>
            <person name="Nguyen P.Q."/>
            <person name="Nguyen T."/>
            <person name="Obregon M."/>
            <person name="Okwuonu G.O."/>
            <person name="Onwere C.G."/>
            <person name="Orozco G."/>
            <person name="Parra A."/>
            <person name="Patel S."/>
            <person name="Patil S."/>
            <person name="Perez A."/>
            <person name="Perez Y."/>
            <person name="Pham C."/>
            <person name="Primus E.L."/>
            <person name="Pu L.-L."/>
            <person name="Puazo M."/>
            <person name="Qin X."/>
            <person name="Quiroz J.B."/>
            <person name="Reese J."/>
            <person name="Richards S."/>
            <person name="Rives C.M."/>
            <person name="Robberts R."/>
            <person name="Ruiz S.J."/>
            <person name="Ruiz M.J."/>
            <person name="Santibanez J."/>
            <person name="Schneider B.W."/>
            <person name="Sisson I."/>
            <person name="Smith M."/>
            <person name="Sodergren E."/>
            <person name="Song X.-Z."/>
            <person name="Song B.B."/>
            <person name="Summersgill H."/>
            <person name="Thelus R."/>
            <person name="Thornton R.D."/>
            <person name="Trejos Z.Y."/>
            <person name="Usmani K."/>
            <person name="Vattathil S."/>
            <person name="Villasana D."/>
            <person name="Walker D.L."/>
            <person name="Wang S."/>
            <person name="Wang K."/>
            <person name="White C.S."/>
            <person name="Williams A.C."/>
            <person name="Williamson J."/>
            <person name="Wilson K."/>
            <person name="Woghiren I.O."/>
            <person name="Woodworth J.R."/>
            <person name="Worley K.C."/>
            <person name="Wright R.A."/>
            <person name="Wu W."/>
            <person name="Young L."/>
            <person name="Zhang L."/>
            <person name="Zhang J."/>
            <person name="Zhu Y."/>
            <person name="Muzny D.M."/>
            <person name="Weinstock G."/>
            <person name="Gibbs R.A."/>
        </authorList>
    </citation>
    <scope>NUCLEOTIDE SEQUENCE [LARGE SCALE GENOMIC DNA]</scope>
    <source>
        <strain evidence="3">LSR1</strain>
    </source>
</reference>
<dbReference type="Gene3D" id="3.30.420.10">
    <property type="entry name" value="Ribonuclease H-like superfamily/Ribonuclease H"/>
    <property type="match status" value="1"/>
</dbReference>
<dbReference type="InterPro" id="IPR050951">
    <property type="entry name" value="Retrovirus_Pol_polyprotein"/>
</dbReference>
<keyword evidence="3" id="KW-1185">Reference proteome</keyword>
<dbReference type="RefSeq" id="XP_008182004.1">
    <property type="nucleotide sequence ID" value="XM_008183782.1"/>
</dbReference>
<feature type="domain" description="Integrase catalytic" evidence="1">
    <location>
        <begin position="45"/>
        <end position="201"/>
    </location>
</feature>
<dbReference type="EnsemblMetazoa" id="XM_008183782.1">
    <property type="protein sequence ID" value="XP_008182004.1"/>
    <property type="gene ID" value="LOC103309114"/>
</dbReference>
<dbReference type="OrthoDB" id="6611713at2759"/>
<accession>A0A8R2B530</accession>
<evidence type="ECO:0000313" key="3">
    <source>
        <dbReference type="Proteomes" id="UP000007819"/>
    </source>
</evidence>
<evidence type="ECO:0000259" key="1">
    <source>
        <dbReference type="PROSITE" id="PS50994"/>
    </source>
</evidence>
<proteinExistence type="predicted"/>
<dbReference type="PROSITE" id="PS50994">
    <property type="entry name" value="INTEGRASE"/>
    <property type="match status" value="1"/>
</dbReference>
<dbReference type="KEGG" id="api:103309114"/>
<evidence type="ECO:0000313" key="2">
    <source>
        <dbReference type="EnsemblMetazoa" id="XP_008182004.1"/>
    </source>
</evidence>
<dbReference type="PANTHER" id="PTHR37984:SF5">
    <property type="entry name" value="PROTEIN NYNRIN-LIKE"/>
    <property type="match status" value="1"/>
</dbReference>
<sequence length="318" mass="36735">MKSVARSFIWWPGIDIEIEGITKRCELCLIHSENPPKVVLHSWPWPDGPSLSVHLDFLGPVNKRMFLVIIDAFSKWVYVKFMSNMTTFSTIKILREYFAYWGIPAKLVTDNGPFLCSKEMKDCLQKNRVFHIKTSPYNLASNGAAENLVRVTPAELHIGRTLPTQFDRLIPFAKNKYNKCLENAKHVFRGNREKSYKIGDTVMCRNYGSGNMWVPGTIIKVLSPVTYLVQINNSLVWKRHIYQIIDRVKNNNVNHKHLSDIETRIRENKPVIESIIEEGEKVSTEVENTKSDVIEVKPEVTQVRKSDRIIKKPQKLNL</sequence>
<dbReference type="PANTHER" id="PTHR37984">
    <property type="entry name" value="PROTEIN CBG26694"/>
    <property type="match status" value="1"/>
</dbReference>
<dbReference type="Pfam" id="PF00665">
    <property type="entry name" value="rve"/>
    <property type="match status" value="1"/>
</dbReference>
<dbReference type="GO" id="GO:0015074">
    <property type="term" value="P:DNA integration"/>
    <property type="evidence" value="ECO:0007669"/>
    <property type="project" value="InterPro"/>
</dbReference>
<organism evidence="2 3">
    <name type="scientific">Acyrthosiphon pisum</name>
    <name type="common">Pea aphid</name>
    <dbReference type="NCBI Taxonomy" id="7029"/>
    <lineage>
        <taxon>Eukaryota</taxon>
        <taxon>Metazoa</taxon>
        <taxon>Ecdysozoa</taxon>
        <taxon>Arthropoda</taxon>
        <taxon>Hexapoda</taxon>
        <taxon>Insecta</taxon>
        <taxon>Pterygota</taxon>
        <taxon>Neoptera</taxon>
        <taxon>Paraneoptera</taxon>
        <taxon>Hemiptera</taxon>
        <taxon>Sternorrhyncha</taxon>
        <taxon>Aphidomorpha</taxon>
        <taxon>Aphidoidea</taxon>
        <taxon>Aphididae</taxon>
        <taxon>Macrosiphini</taxon>
        <taxon>Acyrthosiphon</taxon>
    </lineage>
</organism>
<protein>
    <recommendedName>
        <fullName evidence="1">Integrase catalytic domain-containing protein</fullName>
    </recommendedName>
</protein>
<dbReference type="InterPro" id="IPR036397">
    <property type="entry name" value="RNaseH_sf"/>
</dbReference>
<dbReference type="GO" id="GO:0003676">
    <property type="term" value="F:nucleic acid binding"/>
    <property type="evidence" value="ECO:0007669"/>
    <property type="project" value="InterPro"/>
</dbReference>
<dbReference type="InterPro" id="IPR001584">
    <property type="entry name" value="Integrase_cat-core"/>
</dbReference>
<dbReference type="InterPro" id="IPR012337">
    <property type="entry name" value="RNaseH-like_sf"/>
</dbReference>
<dbReference type="AlphaFoldDB" id="A0A8R2B530"/>
<name>A0A8R2B530_ACYPI</name>
<reference evidence="2" key="2">
    <citation type="submission" date="2022-06" db="UniProtKB">
        <authorList>
            <consortium name="EnsemblMetazoa"/>
        </authorList>
    </citation>
    <scope>IDENTIFICATION</scope>
</reference>